<sequence length="122" mass="13594">MNTNTSHDQAARTIAATADRHGRLADNASTVPLVRQGFARHRPDRALYLTLSGRALLSEHHPARYQNFSWATDPHPDPAPARITQADVDRYPAYHICGPGRALANSTYCTHQYRLTDSCPRC</sequence>
<protein>
    <submittedName>
        <fullName evidence="1">Uncharacterized protein</fullName>
    </submittedName>
</protein>
<dbReference type="AlphaFoldDB" id="A0A7X0D617"/>
<comment type="caution">
    <text evidence="1">The sequence shown here is derived from an EMBL/GenBank/DDBJ whole genome shotgun (WGS) entry which is preliminary data.</text>
</comment>
<keyword evidence="2" id="KW-1185">Reference proteome</keyword>
<evidence type="ECO:0000313" key="1">
    <source>
        <dbReference type="EMBL" id="MBB6172251.1"/>
    </source>
</evidence>
<proteinExistence type="predicted"/>
<reference evidence="1 2" key="1">
    <citation type="submission" date="2020-08" db="EMBL/GenBank/DDBJ databases">
        <title>Sequencing the genomes of 1000 actinobacteria strains.</title>
        <authorList>
            <person name="Klenk H.-P."/>
        </authorList>
    </citation>
    <scope>NUCLEOTIDE SEQUENCE [LARGE SCALE GENOMIC DNA]</scope>
    <source>
        <strain evidence="1 2">DSM 46659</strain>
    </source>
</reference>
<organism evidence="1 2">
    <name type="scientific">Nocardiopsis mwathae</name>
    <dbReference type="NCBI Taxonomy" id="1472723"/>
    <lineage>
        <taxon>Bacteria</taxon>
        <taxon>Bacillati</taxon>
        <taxon>Actinomycetota</taxon>
        <taxon>Actinomycetes</taxon>
        <taxon>Streptosporangiales</taxon>
        <taxon>Nocardiopsidaceae</taxon>
        <taxon>Nocardiopsis</taxon>
    </lineage>
</organism>
<name>A0A7X0D617_9ACTN</name>
<dbReference type="Proteomes" id="UP000546642">
    <property type="component" value="Unassembled WGS sequence"/>
</dbReference>
<accession>A0A7X0D617</accession>
<dbReference type="EMBL" id="JACHDS010000001">
    <property type="protein sequence ID" value="MBB6172251.1"/>
    <property type="molecule type" value="Genomic_DNA"/>
</dbReference>
<dbReference type="RefSeq" id="WP_184075578.1">
    <property type="nucleotide sequence ID" value="NZ_JACHDS010000001.1"/>
</dbReference>
<evidence type="ECO:0000313" key="2">
    <source>
        <dbReference type="Proteomes" id="UP000546642"/>
    </source>
</evidence>
<gene>
    <name evidence="1" type="ORF">HNR23_002311</name>
</gene>